<dbReference type="InterPro" id="IPR027395">
    <property type="entry name" value="WH_DNA-bd_dom"/>
</dbReference>
<protein>
    <submittedName>
        <fullName evidence="2">Transcriptional regulator</fullName>
    </submittedName>
</protein>
<name>A0ABZ2FXJ1_9SPHN</name>
<proteinExistence type="predicted"/>
<dbReference type="PANTHER" id="PTHR37318">
    <property type="entry name" value="BSL7504 PROTEIN"/>
    <property type="match status" value="1"/>
</dbReference>
<dbReference type="EMBL" id="CP145607">
    <property type="protein sequence ID" value="WWM69415.1"/>
    <property type="molecule type" value="Genomic_DNA"/>
</dbReference>
<sequence length="101" mass="11041">MKAALDDMLHAPVRLQIGAFLLRADEAEFAVLRELAEVSDSVLSKHLSALSEAGYVSLRKAAREGRQRTWVAFTANGRNAFRGHLKALQAMMTAAEAQSND</sequence>
<reference evidence="2 3" key="1">
    <citation type="submission" date="2024-02" db="EMBL/GenBank/DDBJ databases">
        <title>Full genome sequence of Sphingomonas kaistensis.</title>
        <authorList>
            <person name="Poletto B.L."/>
            <person name="Silva G."/>
            <person name="Galante D."/>
            <person name="Campos K.R."/>
            <person name="Santos M.B.N."/>
            <person name="Sacchi C.T."/>
        </authorList>
    </citation>
    <scope>NUCLEOTIDE SEQUENCE [LARGE SCALE GENOMIC DNA]</scope>
    <source>
        <strain evidence="2 3">MA4R</strain>
    </source>
</reference>
<dbReference type="Pfam" id="PF13601">
    <property type="entry name" value="HTH_34"/>
    <property type="match status" value="1"/>
</dbReference>
<dbReference type="SUPFAM" id="SSF46785">
    <property type="entry name" value="Winged helix' DNA-binding domain"/>
    <property type="match status" value="1"/>
</dbReference>
<accession>A0ABZ2FXJ1</accession>
<evidence type="ECO:0000313" key="3">
    <source>
        <dbReference type="Proteomes" id="UP001382935"/>
    </source>
</evidence>
<dbReference type="PANTHER" id="PTHR37318:SF1">
    <property type="entry name" value="BSL7504 PROTEIN"/>
    <property type="match status" value="1"/>
</dbReference>
<organism evidence="2 3">
    <name type="scientific">Sphingomonas kaistensis</name>
    <dbReference type="NCBI Taxonomy" id="298708"/>
    <lineage>
        <taxon>Bacteria</taxon>
        <taxon>Pseudomonadati</taxon>
        <taxon>Pseudomonadota</taxon>
        <taxon>Alphaproteobacteria</taxon>
        <taxon>Sphingomonadales</taxon>
        <taxon>Sphingomonadaceae</taxon>
        <taxon>Sphingomonas</taxon>
    </lineage>
</organism>
<evidence type="ECO:0000313" key="2">
    <source>
        <dbReference type="EMBL" id="WWM69415.1"/>
    </source>
</evidence>
<dbReference type="Proteomes" id="UP001382935">
    <property type="component" value="Chromosome"/>
</dbReference>
<evidence type="ECO:0000259" key="1">
    <source>
        <dbReference type="Pfam" id="PF13601"/>
    </source>
</evidence>
<gene>
    <name evidence="2" type="ORF">V6R86_01555</name>
</gene>
<keyword evidence="3" id="KW-1185">Reference proteome</keyword>
<dbReference type="InterPro" id="IPR036388">
    <property type="entry name" value="WH-like_DNA-bd_sf"/>
</dbReference>
<feature type="domain" description="Winged helix DNA-binding" evidence="1">
    <location>
        <begin position="13"/>
        <end position="92"/>
    </location>
</feature>
<dbReference type="Gene3D" id="1.10.10.10">
    <property type="entry name" value="Winged helix-like DNA-binding domain superfamily/Winged helix DNA-binding domain"/>
    <property type="match status" value="1"/>
</dbReference>
<dbReference type="RefSeq" id="WP_338501435.1">
    <property type="nucleotide sequence ID" value="NZ_CP145607.1"/>
</dbReference>
<dbReference type="InterPro" id="IPR036390">
    <property type="entry name" value="WH_DNA-bd_sf"/>
</dbReference>